<evidence type="ECO:0000256" key="3">
    <source>
        <dbReference type="ARBA" id="ARBA00022729"/>
    </source>
</evidence>
<dbReference type="AlphaFoldDB" id="A0A2S0VP66"/>
<dbReference type="Proteomes" id="UP000244441">
    <property type="component" value="Chromosome"/>
</dbReference>
<keyword evidence="6" id="KW-1185">Reference proteome</keyword>
<dbReference type="GO" id="GO:0055085">
    <property type="term" value="P:transmembrane transport"/>
    <property type="evidence" value="ECO:0007669"/>
    <property type="project" value="UniProtKB-ARBA"/>
</dbReference>
<feature type="domain" description="Periplasmic binding protein" evidence="4">
    <location>
        <begin position="37"/>
        <end position="298"/>
    </location>
</feature>
<evidence type="ECO:0000259" key="4">
    <source>
        <dbReference type="Pfam" id="PF13407"/>
    </source>
</evidence>
<gene>
    <name evidence="5" type="ORF">C2869_05805</name>
</gene>
<dbReference type="EMBL" id="CP026604">
    <property type="protein sequence ID" value="AWB65983.1"/>
    <property type="molecule type" value="Genomic_DNA"/>
</dbReference>
<dbReference type="PANTHER" id="PTHR46847">
    <property type="entry name" value="D-ALLOSE-BINDING PERIPLASMIC PROTEIN-RELATED"/>
    <property type="match status" value="1"/>
</dbReference>
<dbReference type="GO" id="GO:0030246">
    <property type="term" value="F:carbohydrate binding"/>
    <property type="evidence" value="ECO:0007669"/>
    <property type="project" value="UniProtKB-ARBA"/>
</dbReference>
<reference evidence="5 6" key="1">
    <citation type="submission" date="2018-01" db="EMBL/GenBank/DDBJ databases">
        <title>Genome sequence of a Cantenovulum-like bacteria.</title>
        <authorList>
            <person name="Tan W.R."/>
            <person name="Lau N.-S."/>
            <person name="Go F."/>
            <person name="Amirul A.-A.A."/>
        </authorList>
    </citation>
    <scope>NUCLEOTIDE SEQUENCE [LARGE SCALE GENOMIC DNA]</scope>
    <source>
        <strain evidence="5 6">CCB-QB4</strain>
    </source>
</reference>
<organism evidence="5 6">
    <name type="scientific">Saccharobesus litoralis</name>
    <dbReference type="NCBI Taxonomy" id="2172099"/>
    <lineage>
        <taxon>Bacteria</taxon>
        <taxon>Pseudomonadati</taxon>
        <taxon>Pseudomonadota</taxon>
        <taxon>Gammaproteobacteria</taxon>
        <taxon>Alteromonadales</taxon>
        <taxon>Alteromonadaceae</taxon>
        <taxon>Saccharobesus</taxon>
    </lineage>
</organism>
<proteinExistence type="inferred from homology"/>
<evidence type="ECO:0000313" key="5">
    <source>
        <dbReference type="EMBL" id="AWB65983.1"/>
    </source>
</evidence>
<dbReference type="CDD" id="cd06324">
    <property type="entry name" value="PBP1_ABC_sugar_binding-like"/>
    <property type="match status" value="1"/>
</dbReference>
<dbReference type="InterPro" id="IPR025997">
    <property type="entry name" value="SBP_2_dom"/>
</dbReference>
<dbReference type="PROSITE" id="PS51257">
    <property type="entry name" value="PROKAR_LIPOPROTEIN"/>
    <property type="match status" value="1"/>
</dbReference>
<dbReference type="KEGG" id="cate:C2869_05805"/>
<protein>
    <recommendedName>
        <fullName evidence="4">Periplasmic binding protein domain-containing protein</fullName>
    </recommendedName>
</protein>
<sequence length="370" mass="41976">MKFSRICKDIYQQIGRLILTFSLTLFACTTQATQILLINPDQPGRPFWDLTTEVAKAAANNLNIKLDVKYGGGDRFANHKLISNISTKYDYVIFMPHRGKAAASFEQLTDKGVHFITLERAIDKTEFKQVGKPQEKYPLWLAEVYYDDWQAGKLLGSALLKQSKNHGELQPNILAFNGDHSSLSEQRADGLITSANQYQAQIKQVFYTFWNPTIAKQQIRKAIQRYPNSNVIWAASDQIAIAISQELKLLATDKNWIIGGIDWSIDAIEAVKKQRISATVGGHFMQAAWAIIMAYDHSMGLDVGHSQAAMPLSHQLITQDNAKHFHSLWQSKIWHCINFKQFSLALNRNQTYYQFDFERLVTSNTANGCL</sequence>
<accession>A0A2S0VP66</accession>
<comment type="subcellular location">
    <subcellularLocation>
        <location evidence="1">Cell envelope</location>
    </subcellularLocation>
</comment>
<dbReference type="Gene3D" id="3.40.50.2300">
    <property type="match status" value="2"/>
</dbReference>
<dbReference type="SUPFAM" id="SSF53822">
    <property type="entry name" value="Periplasmic binding protein-like I"/>
    <property type="match status" value="1"/>
</dbReference>
<dbReference type="GO" id="GO:0030313">
    <property type="term" value="C:cell envelope"/>
    <property type="evidence" value="ECO:0007669"/>
    <property type="project" value="UniProtKB-SubCell"/>
</dbReference>
<dbReference type="InterPro" id="IPR028082">
    <property type="entry name" value="Peripla_BP_I"/>
</dbReference>
<dbReference type="PANTHER" id="PTHR46847:SF2">
    <property type="entry name" value="ABC TRANSPORTER SUGAR-BINDING PROTEIN"/>
    <property type="match status" value="1"/>
</dbReference>
<keyword evidence="3" id="KW-0732">Signal</keyword>
<dbReference type="OrthoDB" id="245475at2"/>
<dbReference type="Pfam" id="PF13407">
    <property type="entry name" value="Peripla_BP_4"/>
    <property type="match status" value="1"/>
</dbReference>
<evidence type="ECO:0000256" key="1">
    <source>
        <dbReference type="ARBA" id="ARBA00004196"/>
    </source>
</evidence>
<name>A0A2S0VP66_9ALTE</name>
<evidence type="ECO:0000313" key="6">
    <source>
        <dbReference type="Proteomes" id="UP000244441"/>
    </source>
</evidence>
<evidence type="ECO:0000256" key="2">
    <source>
        <dbReference type="ARBA" id="ARBA00007639"/>
    </source>
</evidence>
<dbReference type="RefSeq" id="WP_108602055.1">
    <property type="nucleotide sequence ID" value="NZ_CP026604.1"/>
</dbReference>
<comment type="similarity">
    <text evidence="2">Belongs to the bacterial solute-binding protein 2 family.</text>
</comment>